<dbReference type="InterPro" id="IPR050091">
    <property type="entry name" value="PKS_NRPS_Biosynth_Enz"/>
</dbReference>
<dbReference type="PANTHER" id="PTHR43775">
    <property type="entry name" value="FATTY ACID SYNTHASE"/>
    <property type="match status" value="1"/>
</dbReference>
<dbReference type="Pfam" id="PF13602">
    <property type="entry name" value="ADH_zinc_N_2"/>
    <property type="match status" value="1"/>
</dbReference>
<keyword evidence="7" id="KW-0521">NADP</keyword>
<evidence type="ECO:0000256" key="1">
    <source>
        <dbReference type="ARBA" id="ARBA00012480"/>
    </source>
</evidence>
<dbReference type="FunFam" id="3.40.50.720:FF:000209">
    <property type="entry name" value="Polyketide synthase Pks12"/>
    <property type="match status" value="1"/>
</dbReference>
<dbReference type="SMART" id="SM00829">
    <property type="entry name" value="PKS_ER"/>
    <property type="match status" value="1"/>
</dbReference>
<dbReference type="InterPro" id="IPR009081">
    <property type="entry name" value="PP-bd_ACP"/>
</dbReference>
<protein>
    <recommendedName>
        <fullName evidence="1">oleoyl-[acyl-carrier-protein] hydrolase</fullName>
        <ecNumber evidence="1">3.1.2.14</ecNumber>
    </recommendedName>
</protein>
<evidence type="ECO:0000256" key="8">
    <source>
        <dbReference type="ARBA" id="ARBA00023002"/>
    </source>
</evidence>
<comment type="caution">
    <text evidence="13">The sequence shown here is derived from an EMBL/GenBank/DDBJ whole genome shotgun (WGS) entry which is preliminary data.</text>
</comment>
<dbReference type="SUPFAM" id="SSF53474">
    <property type="entry name" value="alpha/beta-Hydrolases"/>
    <property type="match status" value="1"/>
</dbReference>
<dbReference type="Pfam" id="PF21149">
    <property type="entry name" value="FAS_pseudo-KR"/>
    <property type="match status" value="1"/>
</dbReference>
<feature type="domain" description="Carrier" evidence="12">
    <location>
        <begin position="979"/>
        <end position="1056"/>
    </location>
</feature>
<dbReference type="InterPro" id="IPR029058">
    <property type="entry name" value="AB_hydrolase_fold"/>
</dbReference>
<evidence type="ECO:0000256" key="5">
    <source>
        <dbReference type="ARBA" id="ARBA00022679"/>
    </source>
</evidence>
<dbReference type="Gene3D" id="3.90.180.10">
    <property type="entry name" value="Medium-chain alcohol dehydrogenases, catalytic domain"/>
    <property type="match status" value="1"/>
</dbReference>
<keyword evidence="5" id="KW-0808">Transferase</keyword>
<evidence type="ECO:0000313" key="14">
    <source>
        <dbReference type="Proteomes" id="UP001152320"/>
    </source>
</evidence>
<dbReference type="GO" id="GO:0006633">
    <property type="term" value="P:fatty acid biosynthetic process"/>
    <property type="evidence" value="ECO:0007669"/>
    <property type="project" value="UniProtKB-KW"/>
</dbReference>
<evidence type="ECO:0000256" key="10">
    <source>
        <dbReference type="ARBA" id="ARBA00023160"/>
    </source>
</evidence>
<dbReference type="PANTHER" id="PTHR43775:SF7">
    <property type="entry name" value="FATTY ACID SYNTHASE"/>
    <property type="match status" value="1"/>
</dbReference>
<dbReference type="GO" id="GO:0004312">
    <property type="term" value="F:fatty acid synthase activity"/>
    <property type="evidence" value="ECO:0007669"/>
    <property type="project" value="TreeGrafter"/>
</dbReference>
<keyword evidence="2" id="KW-0596">Phosphopantetheine</keyword>
<evidence type="ECO:0000256" key="7">
    <source>
        <dbReference type="ARBA" id="ARBA00022857"/>
    </source>
</evidence>
<dbReference type="SUPFAM" id="SSF50129">
    <property type="entry name" value="GroES-like"/>
    <property type="match status" value="1"/>
</dbReference>
<dbReference type="Gene3D" id="1.10.1470.20">
    <property type="entry name" value="Fatty acid synthase, domain 2"/>
    <property type="match status" value="1"/>
</dbReference>
<sequence>MEDLNSRVSTNFDGNDFKARLTPYLSYDNCGYSKVLHEIGKVERCSDFLQAALDIIDSHALELTHDKLLSHLPKSYSFKNLLDIVWENSNTRKVKVVEIGARFGGLFNFVAPCMMSQPLLELDLTATDTHVEKLVNAFENQLEVFKVKTEFLDINREKINDLEAKNLVVIRGLAQQSKNIRNTLQNINSILIDGGFVLLHEITSNFDTLIDFHEITRGVLCNVSCDTAPTSCLTCAEWKEVIEETGFELIQEMSDGALSTLFLCRKRKQEATDSNAIIISVSGKDFNWVEDVKNELRYIQGQGYSSRIWLISENNCQSGIVGLVNCLRQEDGGDKIRCLFNTSQDSGSFKALTELPQMQQLLKTDLVMNIFKNGCWGSYRHQFLKKEQFFTTPKNACVDVITPGDFSSLQWIDLPVDFKSRERCTVHYSSLNFRDVMLASGKLPPGSLPEDFAHREFLIGIEFSGLNSEGKRVMGIVENQGLAWHVFPKPCFLFDVPESWTLEDAATVPAVYLTVFYALVVRGQVKSGESILIHSGSGGIGQAAIAVALSYDCKIYTTVGTQEKRKFLMQKFPKLTQDCFANSRDSSFQRHIMRQTNGLGVDLVLNSLSGELFEASLKCLAKSGRFLEIGKYDLSQNRQIGSSIFLKNTSFHGVHLETLVEKGNPEWPTVADLMKEGIRNGIVKPLPRTIFNQDEVESAFRYMAKGKHIGKVLINLTPSEKSISRTNQLMSVKPRQSCDRNKVYLIVGGLGGFGLELANWLVSRGCKKLVITTRSGIKDGYQSRCFRRWLSLGVVVELSPLDVSKLSDCNKLLRQCQTMGPIGGIFNTAMVLKDALLDNLTSADFHEVCKPKLEAASNLDQATRRLCGPEMDWFVMFSSVTSGRGNGGQSNYGFANSAMERICENRREDQLPALAIQWGVIGDVGVVADSETGNDTIIVGCAAQTLHSCLSTLDLFLSIQKPVLASLVKARSKENNAEVNRNDDIKNILSNLFGIDDVSSVNQDKTLAELGLDSILVTGVKQTLERNFSCVFSVKQIRAMTIRKLLNFDRERFEGEHAIDRHENSEIKVHFPIISPLLTCKTTNCIVRLNTGSIEKDPIFLFHPIEGSVDVFRPLANALSDYPVFAIQFTMEVPVDSISNMANYYLSNMRSVKASGPYNLAGYSFGSVVALEIALILQNNGNDQSETKLFLFDGSPSYVASRIRVITEISYPLGNGVIEALGQRGTLEVQTLCHFVQLFTSISFEEIKQQLLQKSTYKARLDLAAQILLKVTTAVKQDDMTFSIDSFVKRIMAIMEYQLKDTWELDMVLFKAESCNDELLKGLGTDNYNLSTVCSGKVEVYAIEGDHVTIMQDPGVQTISKIMKDIL</sequence>
<dbReference type="EMBL" id="JAIZAY010000013">
    <property type="protein sequence ID" value="KAJ8030362.1"/>
    <property type="molecule type" value="Genomic_DNA"/>
</dbReference>
<dbReference type="PROSITE" id="PS50075">
    <property type="entry name" value="CARRIER"/>
    <property type="match status" value="1"/>
</dbReference>
<dbReference type="CDD" id="cd05195">
    <property type="entry name" value="enoyl_red"/>
    <property type="match status" value="1"/>
</dbReference>
<dbReference type="SUPFAM" id="SSF51735">
    <property type="entry name" value="NAD(P)-binding Rossmann-fold domains"/>
    <property type="match status" value="2"/>
</dbReference>
<name>A0A9Q1BPB2_HOLLE</name>
<keyword evidence="3" id="KW-0444">Lipid biosynthesis</keyword>
<dbReference type="CDD" id="cd08954">
    <property type="entry name" value="KR_1_FAS_SDR_x"/>
    <property type="match status" value="1"/>
</dbReference>
<keyword evidence="9" id="KW-0443">Lipid metabolism</keyword>
<evidence type="ECO:0000256" key="11">
    <source>
        <dbReference type="ARBA" id="ARBA00023268"/>
    </source>
</evidence>
<dbReference type="GO" id="GO:0016491">
    <property type="term" value="F:oxidoreductase activity"/>
    <property type="evidence" value="ECO:0007669"/>
    <property type="project" value="UniProtKB-KW"/>
</dbReference>
<dbReference type="InterPro" id="IPR057326">
    <property type="entry name" value="KR_dom"/>
</dbReference>
<keyword evidence="4" id="KW-0597">Phosphoprotein</keyword>
<dbReference type="InterPro" id="IPR036291">
    <property type="entry name" value="NAD(P)-bd_dom_sf"/>
</dbReference>
<keyword evidence="8" id="KW-0560">Oxidoreductase</keyword>
<dbReference type="InterPro" id="IPR013968">
    <property type="entry name" value="PKS_KR"/>
</dbReference>
<evidence type="ECO:0000313" key="13">
    <source>
        <dbReference type="EMBL" id="KAJ8030362.1"/>
    </source>
</evidence>
<dbReference type="InterPro" id="IPR011032">
    <property type="entry name" value="GroES-like_sf"/>
</dbReference>
<proteinExistence type="predicted"/>
<organism evidence="13 14">
    <name type="scientific">Holothuria leucospilota</name>
    <name type="common">Black long sea cucumber</name>
    <name type="synonym">Mertensiothuria leucospilota</name>
    <dbReference type="NCBI Taxonomy" id="206669"/>
    <lineage>
        <taxon>Eukaryota</taxon>
        <taxon>Metazoa</taxon>
        <taxon>Echinodermata</taxon>
        <taxon>Eleutherozoa</taxon>
        <taxon>Echinozoa</taxon>
        <taxon>Holothuroidea</taxon>
        <taxon>Aspidochirotacea</taxon>
        <taxon>Aspidochirotida</taxon>
        <taxon>Holothuriidae</taxon>
        <taxon>Holothuria</taxon>
    </lineage>
</organism>
<dbReference type="Pfam" id="PF00550">
    <property type="entry name" value="PP-binding"/>
    <property type="match status" value="1"/>
</dbReference>
<dbReference type="InterPro" id="IPR036736">
    <property type="entry name" value="ACP-like_sf"/>
</dbReference>
<gene>
    <name evidence="13" type="ORF">HOLleu_26759</name>
</gene>
<evidence type="ECO:0000256" key="9">
    <source>
        <dbReference type="ARBA" id="ARBA00023098"/>
    </source>
</evidence>
<reference evidence="13" key="1">
    <citation type="submission" date="2021-10" db="EMBL/GenBank/DDBJ databases">
        <title>Tropical sea cucumber genome reveals ecological adaptation and Cuvierian tubules defense mechanism.</title>
        <authorList>
            <person name="Chen T."/>
        </authorList>
    </citation>
    <scope>NUCLEOTIDE SEQUENCE</scope>
    <source>
        <strain evidence="13">Nanhai2018</strain>
        <tissue evidence="13">Muscle</tissue>
    </source>
</reference>
<dbReference type="InterPro" id="IPR001031">
    <property type="entry name" value="Thioesterase"/>
</dbReference>
<keyword evidence="14" id="KW-1185">Reference proteome</keyword>
<accession>A0A9Q1BPB2</accession>
<dbReference type="Pfam" id="PF00975">
    <property type="entry name" value="Thioesterase"/>
    <property type="match status" value="1"/>
</dbReference>
<dbReference type="Gene3D" id="3.40.50.1820">
    <property type="entry name" value="alpha/beta hydrolase"/>
    <property type="match status" value="1"/>
</dbReference>
<dbReference type="InterPro" id="IPR049391">
    <property type="entry name" value="FAS_pseudo-KR"/>
</dbReference>
<evidence type="ECO:0000256" key="6">
    <source>
        <dbReference type="ARBA" id="ARBA00022832"/>
    </source>
</evidence>
<dbReference type="GO" id="GO:0016297">
    <property type="term" value="F:fatty acyl-[ACP] hydrolase activity"/>
    <property type="evidence" value="ECO:0007669"/>
    <property type="project" value="UniProtKB-EC"/>
</dbReference>
<evidence type="ECO:0000259" key="12">
    <source>
        <dbReference type="PROSITE" id="PS50075"/>
    </source>
</evidence>
<keyword evidence="11" id="KW-0511">Multifunctional enzyme</keyword>
<dbReference type="Pfam" id="PF08659">
    <property type="entry name" value="KR"/>
    <property type="match status" value="1"/>
</dbReference>
<evidence type="ECO:0000256" key="2">
    <source>
        <dbReference type="ARBA" id="ARBA00022450"/>
    </source>
</evidence>
<keyword evidence="6" id="KW-0276">Fatty acid metabolism</keyword>
<dbReference type="Gene3D" id="3.40.50.150">
    <property type="entry name" value="Vaccinia Virus protein VP39"/>
    <property type="match status" value="1"/>
</dbReference>
<evidence type="ECO:0000256" key="4">
    <source>
        <dbReference type="ARBA" id="ARBA00022553"/>
    </source>
</evidence>
<dbReference type="SUPFAM" id="SSF53335">
    <property type="entry name" value="S-adenosyl-L-methionine-dependent methyltransferases"/>
    <property type="match status" value="1"/>
</dbReference>
<dbReference type="OrthoDB" id="329835at2759"/>
<keyword evidence="10" id="KW-0275">Fatty acid biosynthesis</keyword>
<dbReference type="SMART" id="SM00822">
    <property type="entry name" value="PKS_KR"/>
    <property type="match status" value="1"/>
</dbReference>
<dbReference type="EC" id="3.1.2.14" evidence="1"/>
<dbReference type="InterPro" id="IPR020843">
    <property type="entry name" value="ER"/>
</dbReference>
<dbReference type="InterPro" id="IPR029063">
    <property type="entry name" value="SAM-dependent_MTases_sf"/>
</dbReference>
<dbReference type="Gene3D" id="3.40.50.720">
    <property type="entry name" value="NAD(P)-binding Rossmann-like Domain"/>
    <property type="match status" value="1"/>
</dbReference>
<dbReference type="SUPFAM" id="SSF47336">
    <property type="entry name" value="ACP-like"/>
    <property type="match status" value="1"/>
</dbReference>
<evidence type="ECO:0000256" key="3">
    <source>
        <dbReference type="ARBA" id="ARBA00022516"/>
    </source>
</evidence>
<dbReference type="Gene3D" id="1.10.1200.10">
    <property type="entry name" value="ACP-like"/>
    <property type="match status" value="1"/>
</dbReference>
<dbReference type="Proteomes" id="UP001152320">
    <property type="component" value="Chromosome 13"/>
</dbReference>